<dbReference type="PRINTS" id="PR00081">
    <property type="entry name" value="GDHRDH"/>
</dbReference>
<dbReference type="SUPFAM" id="SSF51735">
    <property type="entry name" value="NAD(P)-binding Rossmann-fold domains"/>
    <property type="match status" value="1"/>
</dbReference>
<dbReference type="EMBL" id="MU006232">
    <property type="protein sequence ID" value="KAF2823307.1"/>
    <property type="molecule type" value="Genomic_DNA"/>
</dbReference>
<dbReference type="AlphaFoldDB" id="A0A6A6ZSL1"/>
<accession>A0A6A6ZSL1</accession>
<evidence type="ECO:0000256" key="4">
    <source>
        <dbReference type="ARBA" id="ARBA00037096"/>
    </source>
</evidence>
<feature type="domain" description="Ketoreductase" evidence="6">
    <location>
        <begin position="32"/>
        <end position="220"/>
    </location>
</feature>
<dbReference type="InterPro" id="IPR002347">
    <property type="entry name" value="SDR_fam"/>
</dbReference>
<evidence type="ECO:0000256" key="1">
    <source>
        <dbReference type="ARBA" id="ARBA00006484"/>
    </source>
</evidence>
<evidence type="ECO:0000313" key="7">
    <source>
        <dbReference type="EMBL" id="KAF2823307.1"/>
    </source>
</evidence>
<dbReference type="GO" id="GO:0016020">
    <property type="term" value="C:membrane"/>
    <property type="evidence" value="ECO:0007669"/>
    <property type="project" value="TreeGrafter"/>
</dbReference>
<evidence type="ECO:0000259" key="6">
    <source>
        <dbReference type="SMART" id="SM00822"/>
    </source>
</evidence>
<dbReference type="SMART" id="SM00822">
    <property type="entry name" value="PKS_KR"/>
    <property type="match status" value="1"/>
</dbReference>
<protein>
    <submittedName>
        <fullName evidence="7">NAD(P)-binding protein</fullName>
    </submittedName>
</protein>
<keyword evidence="8" id="KW-1185">Reference proteome</keyword>
<sequence length="292" mass="31366">MNFPAPAEISTYHNKSYPTIDISRPKLSAAGKTVFIIGGGSGLGLAFAQHFAKAGCTRIVITGRRSNVLNAAKSSLEKEFNDLKLLALQGDVTDRTAVEAAFRTSHETFGTIDVLINNAGYLPDLGPISSALQSDWWKGFEINVLGSFNVLSSFVPVGAQNAVVVNTTSAAVNARVPGESAYSASKVATTRLFEHFQDENPGLRVVNVAPGVVVTDMGRKAVHAFEVMGLPLPPEDDIRLPASYLVWAASAEAEFIKGKFVWVNWDVDELKHVIENAESKHILTLGVIGCQI</sequence>
<reference evidence="7" key="1">
    <citation type="journal article" date="2020" name="Stud. Mycol.">
        <title>101 Dothideomycetes genomes: a test case for predicting lifestyles and emergence of pathogens.</title>
        <authorList>
            <person name="Haridas S."/>
            <person name="Albert R."/>
            <person name="Binder M."/>
            <person name="Bloem J."/>
            <person name="Labutti K."/>
            <person name="Salamov A."/>
            <person name="Andreopoulos B."/>
            <person name="Baker S."/>
            <person name="Barry K."/>
            <person name="Bills G."/>
            <person name="Bluhm B."/>
            <person name="Cannon C."/>
            <person name="Castanera R."/>
            <person name="Culley D."/>
            <person name="Daum C."/>
            <person name="Ezra D."/>
            <person name="Gonzalez J."/>
            <person name="Henrissat B."/>
            <person name="Kuo A."/>
            <person name="Liang C."/>
            <person name="Lipzen A."/>
            <person name="Lutzoni F."/>
            <person name="Magnuson J."/>
            <person name="Mondo S."/>
            <person name="Nolan M."/>
            <person name="Ohm R."/>
            <person name="Pangilinan J."/>
            <person name="Park H.-J."/>
            <person name="Ramirez L."/>
            <person name="Alfaro M."/>
            <person name="Sun H."/>
            <person name="Tritt A."/>
            <person name="Yoshinaga Y."/>
            <person name="Zwiers L.-H."/>
            <person name="Turgeon B."/>
            <person name="Goodwin S."/>
            <person name="Spatafora J."/>
            <person name="Crous P."/>
            <person name="Grigoriev I."/>
        </authorList>
    </citation>
    <scope>NUCLEOTIDE SEQUENCE</scope>
    <source>
        <strain evidence="7">CBS 113818</strain>
    </source>
</reference>
<comment type="similarity">
    <text evidence="1 5">Belongs to the short-chain dehydrogenases/reductases (SDR) family.</text>
</comment>
<keyword evidence="3" id="KW-0560">Oxidoreductase</keyword>
<evidence type="ECO:0000256" key="3">
    <source>
        <dbReference type="ARBA" id="ARBA00023002"/>
    </source>
</evidence>
<dbReference type="PANTHER" id="PTHR44196:SF1">
    <property type="entry name" value="DEHYDROGENASE_REDUCTASE SDR FAMILY MEMBER 7B"/>
    <property type="match status" value="1"/>
</dbReference>
<dbReference type="InterPro" id="IPR036291">
    <property type="entry name" value="NAD(P)-bd_dom_sf"/>
</dbReference>
<proteinExistence type="inferred from homology"/>
<dbReference type="PANTHER" id="PTHR44196">
    <property type="entry name" value="DEHYDROGENASE/REDUCTASE SDR FAMILY MEMBER 7B"/>
    <property type="match status" value="1"/>
</dbReference>
<dbReference type="PROSITE" id="PS00061">
    <property type="entry name" value="ADH_SHORT"/>
    <property type="match status" value="1"/>
</dbReference>
<dbReference type="Proteomes" id="UP000799424">
    <property type="component" value="Unassembled WGS sequence"/>
</dbReference>
<dbReference type="PRINTS" id="PR00080">
    <property type="entry name" value="SDRFAMILY"/>
</dbReference>
<organism evidence="7 8">
    <name type="scientific">Ophiobolus disseminans</name>
    <dbReference type="NCBI Taxonomy" id="1469910"/>
    <lineage>
        <taxon>Eukaryota</taxon>
        <taxon>Fungi</taxon>
        <taxon>Dikarya</taxon>
        <taxon>Ascomycota</taxon>
        <taxon>Pezizomycotina</taxon>
        <taxon>Dothideomycetes</taxon>
        <taxon>Pleosporomycetidae</taxon>
        <taxon>Pleosporales</taxon>
        <taxon>Pleosporineae</taxon>
        <taxon>Phaeosphaeriaceae</taxon>
        <taxon>Ophiobolus</taxon>
    </lineage>
</organism>
<dbReference type="GO" id="GO:0016491">
    <property type="term" value="F:oxidoreductase activity"/>
    <property type="evidence" value="ECO:0007669"/>
    <property type="project" value="UniProtKB-KW"/>
</dbReference>
<evidence type="ECO:0000256" key="2">
    <source>
        <dbReference type="ARBA" id="ARBA00022857"/>
    </source>
</evidence>
<keyword evidence="2" id="KW-0521">NADP</keyword>
<dbReference type="OrthoDB" id="1933717at2759"/>
<evidence type="ECO:0000313" key="8">
    <source>
        <dbReference type="Proteomes" id="UP000799424"/>
    </source>
</evidence>
<comment type="function">
    <text evidence="4">Putative oxidoreductase.</text>
</comment>
<name>A0A6A6ZSL1_9PLEO</name>
<dbReference type="Gene3D" id="3.40.50.720">
    <property type="entry name" value="NAD(P)-binding Rossmann-like Domain"/>
    <property type="match status" value="1"/>
</dbReference>
<evidence type="ECO:0000256" key="5">
    <source>
        <dbReference type="RuleBase" id="RU000363"/>
    </source>
</evidence>
<dbReference type="CDD" id="cd05233">
    <property type="entry name" value="SDR_c"/>
    <property type="match status" value="1"/>
</dbReference>
<dbReference type="InterPro" id="IPR057326">
    <property type="entry name" value="KR_dom"/>
</dbReference>
<dbReference type="InterPro" id="IPR020904">
    <property type="entry name" value="Sc_DH/Rdtase_CS"/>
</dbReference>
<gene>
    <name evidence="7" type="ORF">CC86DRAFT_422107</name>
</gene>
<dbReference type="Pfam" id="PF00106">
    <property type="entry name" value="adh_short"/>
    <property type="match status" value="1"/>
</dbReference>